<evidence type="ECO:0000256" key="6">
    <source>
        <dbReference type="ARBA" id="ARBA00023310"/>
    </source>
</evidence>
<dbReference type="PRINTS" id="PR00125">
    <property type="entry name" value="ATPASEDELTA"/>
</dbReference>
<protein>
    <recommendedName>
        <fullName evidence="7">ATP synthase subunit delta</fullName>
    </recommendedName>
    <alternativeName>
        <fullName evidence="7">ATP synthase F(1) sector subunit delta</fullName>
    </alternativeName>
    <alternativeName>
        <fullName evidence="7">F-type ATPase subunit delta</fullName>
        <shortName evidence="7">F-ATPase subunit delta</shortName>
    </alternativeName>
</protein>
<dbReference type="EMBL" id="CP042305">
    <property type="protein sequence ID" value="QDZ16548.1"/>
    <property type="molecule type" value="Genomic_DNA"/>
</dbReference>
<keyword evidence="3 7" id="KW-0375">Hydrogen ion transport</keyword>
<dbReference type="PANTHER" id="PTHR11910">
    <property type="entry name" value="ATP SYNTHASE DELTA CHAIN"/>
    <property type="match status" value="1"/>
</dbReference>
<evidence type="ECO:0000256" key="5">
    <source>
        <dbReference type="ARBA" id="ARBA00023136"/>
    </source>
</evidence>
<dbReference type="GO" id="GO:0005886">
    <property type="term" value="C:plasma membrane"/>
    <property type="evidence" value="ECO:0007669"/>
    <property type="project" value="UniProtKB-SubCell"/>
</dbReference>
<dbReference type="Pfam" id="PF00213">
    <property type="entry name" value="OSCP"/>
    <property type="match status" value="1"/>
</dbReference>
<dbReference type="RefSeq" id="WP_146322552.1">
    <property type="nucleotide sequence ID" value="NZ_CP042305.1"/>
</dbReference>
<evidence type="ECO:0000256" key="4">
    <source>
        <dbReference type="ARBA" id="ARBA00023065"/>
    </source>
</evidence>
<evidence type="ECO:0000256" key="2">
    <source>
        <dbReference type="ARBA" id="ARBA00022448"/>
    </source>
</evidence>
<comment type="similarity">
    <text evidence="7">Belongs to the ATPase delta chain family.</text>
</comment>
<reference evidence="8 9" key="1">
    <citation type="submission" date="2019-07" db="EMBL/GenBank/DDBJ databases">
        <title>Full genome sequence of Humibacter sp. WJ7-1.</title>
        <authorList>
            <person name="Im W.-T."/>
        </authorList>
    </citation>
    <scope>NUCLEOTIDE SEQUENCE [LARGE SCALE GENOMIC DNA]</scope>
    <source>
        <strain evidence="8 9">WJ7-1</strain>
    </source>
</reference>
<keyword evidence="7" id="KW-1003">Cell membrane</keyword>
<comment type="function">
    <text evidence="7">F(1)F(0) ATP synthase produces ATP from ADP in the presence of a proton or sodium gradient. F-type ATPases consist of two structural domains, F(1) containing the extramembraneous catalytic core and F(0) containing the membrane proton channel, linked together by a central stalk and a peripheral stalk. During catalysis, ATP synthesis in the catalytic domain of F(1) is coupled via a rotary mechanism of the central stalk subunits to proton translocation.</text>
</comment>
<organism evidence="8 9">
    <name type="scientific">Humibacter ginsenosidimutans</name>
    <dbReference type="NCBI Taxonomy" id="2599293"/>
    <lineage>
        <taxon>Bacteria</taxon>
        <taxon>Bacillati</taxon>
        <taxon>Actinomycetota</taxon>
        <taxon>Actinomycetes</taxon>
        <taxon>Micrococcales</taxon>
        <taxon>Microbacteriaceae</taxon>
        <taxon>Humibacter</taxon>
    </lineage>
</organism>
<dbReference type="InterPro" id="IPR000711">
    <property type="entry name" value="ATPase_OSCP/dsu"/>
</dbReference>
<dbReference type="HAMAP" id="MF_01416">
    <property type="entry name" value="ATP_synth_delta_bact"/>
    <property type="match status" value="1"/>
</dbReference>
<sequence length="261" mass="27653">MGSATRESLAAAEAALSAAPTVTIQTGEQLLSAGRIIDGSAQLRSVLSDPDSANKGQLVRTIFRSLDETASSLLVGMADSRWSSTDQFLDAVEEIGIRAIARASGDDGTIESELFSFAKAVESDAELELALGSKLGDPERRVALVDALLTGRASEATIVLLRYVVQNQRGRRIGELISRVADIVAHDADAIVVTLTAATAPTTEQLDRLRTALTARYGRTPRFDVTVDPELVGGLRVQVGDEVIDGSIANRLADLRLRLAG</sequence>
<dbReference type="GO" id="GO:0045259">
    <property type="term" value="C:proton-transporting ATP synthase complex"/>
    <property type="evidence" value="ECO:0007669"/>
    <property type="project" value="UniProtKB-KW"/>
</dbReference>
<keyword evidence="4 7" id="KW-0406">Ion transport</keyword>
<keyword evidence="2 7" id="KW-0813">Transport</keyword>
<keyword evidence="6 7" id="KW-0066">ATP synthesis</keyword>
<evidence type="ECO:0000313" key="8">
    <source>
        <dbReference type="EMBL" id="QDZ16548.1"/>
    </source>
</evidence>
<keyword evidence="7" id="KW-0139">CF(1)</keyword>
<evidence type="ECO:0000256" key="1">
    <source>
        <dbReference type="ARBA" id="ARBA00004370"/>
    </source>
</evidence>
<keyword evidence="5 7" id="KW-0472">Membrane</keyword>
<gene>
    <name evidence="7" type="primary">atpH</name>
    <name evidence="8" type="ORF">FPZ11_18965</name>
</gene>
<accession>A0A5B8M738</accession>
<evidence type="ECO:0000256" key="7">
    <source>
        <dbReference type="HAMAP-Rule" id="MF_01416"/>
    </source>
</evidence>
<keyword evidence="9" id="KW-1185">Reference proteome</keyword>
<dbReference type="OrthoDB" id="5242917at2"/>
<name>A0A5B8M738_9MICO</name>
<evidence type="ECO:0000256" key="3">
    <source>
        <dbReference type="ARBA" id="ARBA00022781"/>
    </source>
</evidence>
<dbReference type="GO" id="GO:0046933">
    <property type="term" value="F:proton-transporting ATP synthase activity, rotational mechanism"/>
    <property type="evidence" value="ECO:0007669"/>
    <property type="project" value="UniProtKB-UniRule"/>
</dbReference>
<comment type="subcellular location">
    <subcellularLocation>
        <location evidence="7">Cell membrane</location>
        <topology evidence="7">Peripheral membrane protein</topology>
    </subcellularLocation>
    <subcellularLocation>
        <location evidence="1">Membrane</location>
    </subcellularLocation>
</comment>
<dbReference type="KEGG" id="huw:FPZ11_18965"/>
<dbReference type="NCBIfam" id="NF009967">
    <property type="entry name" value="PRK13430.1"/>
    <property type="match status" value="1"/>
</dbReference>
<proteinExistence type="inferred from homology"/>
<comment type="function">
    <text evidence="7">This protein is part of the stalk that links CF(0) to CF(1). It either transmits conformational changes from CF(0) to CF(1) or is implicated in proton conduction.</text>
</comment>
<dbReference type="AlphaFoldDB" id="A0A5B8M738"/>
<dbReference type="NCBIfam" id="TIGR01145">
    <property type="entry name" value="ATP_synt_delta"/>
    <property type="match status" value="1"/>
</dbReference>
<evidence type="ECO:0000313" key="9">
    <source>
        <dbReference type="Proteomes" id="UP000320216"/>
    </source>
</evidence>
<dbReference type="Proteomes" id="UP000320216">
    <property type="component" value="Chromosome"/>
</dbReference>